<dbReference type="PANTHER" id="PTHR47894">
    <property type="entry name" value="HTH-TYPE TRANSCRIPTIONAL REGULATOR GADX"/>
    <property type="match status" value="1"/>
</dbReference>
<dbReference type="PROSITE" id="PS01124">
    <property type="entry name" value="HTH_ARAC_FAMILY_2"/>
    <property type="match status" value="1"/>
</dbReference>
<keyword evidence="1" id="KW-0805">Transcription regulation</keyword>
<dbReference type="RefSeq" id="WP_352888127.1">
    <property type="nucleotide sequence ID" value="NZ_JBEPIJ010000004.1"/>
</dbReference>
<keyword evidence="3" id="KW-0804">Transcription</keyword>
<dbReference type="PANTHER" id="PTHR47894:SF1">
    <property type="entry name" value="HTH-TYPE TRANSCRIPTIONAL REGULATOR VQSM"/>
    <property type="match status" value="1"/>
</dbReference>
<dbReference type="Pfam" id="PF12625">
    <property type="entry name" value="Arabinose_bd"/>
    <property type="match status" value="1"/>
</dbReference>
<dbReference type="Proteomes" id="UP001465331">
    <property type="component" value="Unassembled WGS sequence"/>
</dbReference>
<sequence length="340" mass="38352">MPAPLHSDPIPFITLPNWVKAATVCGFNIEPIFARLGIQTDLLHLEDATISAPVLGQVMEACVAASRTQHFPFVLGETFAFDYLPDIGTFLATAPTLRDATRVFEWVRELINPMIDIRIEESGDRAALTLAGQGTVTGQDRYFVESLFAAVVKFGRMLASEVEAEARLQFRYAPPPYAAAYEAYFRIPVRFGEPRNALEIPRARLDAPLEGGFAKLHAQARVRVEQRLAEMPRRTGLIALLESRFEDRPRLLGESLKTVAAHLCLHPRTLQRRLRDEGETYAGVVDRVRYRLALRALQQADIDLETLSEQIGFSDRRSFTRAFKRWAGVSPSSFRQRREL</sequence>
<dbReference type="SMART" id="SM00342">
    <property type="entry name" value="HTH_ARAC"/>
    <property type="match status" value="1"/>
</dbReference>
<evidence type="ECO:0000313" key="6">
    <source>
        <dbReference type="Proteomes" id="UP001465331"/>
    </source>
</evidence>
<name>A0ABV2A8K1_9GAMM</name>
<dbReference type="PRINTS" id="PR00032">
    <property type="entry name" value="HTHARAC"/>
</dbReference>
<gene>
    <name evidence="5" type="ORF">ABSH63_05425</name>
</gene>
<evidence type="ECO:0000259" key="4">
    <source>
        <dbReference type="PROSITE" id="PS01124"/>
    </source>
</evidence>
<keyword evidence="6" id="KW-1185">Reference proteome</keyword>
<feature type="domain" description="HTH araC/xylS-type" evidence="4">
    <location>
        <begin position="235"/>
        <end position="337"/>
    </location>
</feature>
<keyword evidence="2" id="KW-0238">DNA-binding</keyword>
<evidence type="ECO:0000256" key="2">
    <source>
        <dbReference type="ARBA" id="ARBA00023125"/>
    </source>
</evidence>
<accession>A0ABV2A8K1</accession>
<reference evidence="5 6" key="1">
    <citation type="submission" date="2024-06" db="EMBL/GenBank/DDBJ databases">
        <authorList>
            <person name="Li Z."/>
            <person name="Jiang Y."/>
        </authorList>
    </citation>
    <scope>NUCLEOTIDE SEQUENCE [LARGE SCALE GENOMIC DNA]</scope>
    <source>
        <strain evidence="5 6">HSW-8</strain>
    </source>
</reference>
<dbReference type="InterPro" id="IPR032687">
    <property type="entry name" value="AraC-type_N"/>
</dbReference>
<proteinExistence type="predicted"/>
<dbReference type="InterPro" id="IPR018060">
    <property type="entry name" value="HTH_AraC"/>
</dbReference>
<dbReference type="Pfam" id="PF12833">
    <property type="entry name" value="HTH_18"/>
    <property type="match status" value="1"/>
</dbReference>
<dbReference type="Gene3D" id="1.10.10.60">
    <property type="entry name" value="Homeodomain-like"/>
    <property type="match status" value="1"/>
</dbReference>
<dbReference type="SUPFAM" id="SSF46689">
    <property type="entry name" value="Homeodomain-like"/>
    <property type="match status" value="1"/>
</dbReference>
<comment type="caution">
    <text evidence="5">The sequence shown here is derived from an EMBL/GenBank/DDBJ whole genome shotgun (WGS) entry which is preliminary data.</text>
</comment>
<dbReference type="InterPro" id="IPR009057">
    <property type="entry name" value="Homeodomain-like_sf"/>
</dbReference>
<evidence type="ECO:0000256" key="3">
    <source>
        <dbReference type="ARBA" id="ARBA00023163"/>
    </source>
</evidence>
<dbReference type="InterPro" id="IPR020449">
    <property type="entry name" value="Tscrpt_reg_AraC-type_HTH"/>
</dbReference>
<protein>
    <submittedName>
        <fullName evidence="5">AraC family transcriptional regulator ligand-binding domain-containing protein</fullName>
    </submittedName>
</protein>
<organism evidence="5 6">
    <name type="scientific">Sinimarinibacterium thermocellulolyticum</name>
    <dbReference type="NCBI Taxonomy" id="3170016"/>
    <lineage>
        <taxon>Bacteria</taxon>
        <taxon>Pseudomonadati</taxon>
        <taxon>Pseudomonadota</taxon>
        <taxon>Gammaproteobacteria</taxon>
        <taxon>Nevskiales</taxon>
        <taxon>Nevskiaceae</taxon>
        <taxon>Sinimarinibacterium</taxon>
    </lineage>
</organism>
<dbReference type="EMBL" id="JBEPIJ010000004">
    <property type="protein sequence ID" value="MES0873449.1"/>
    <property type="molecule type" value="Genomic_DNA"/>
</dbReference>
<evidence type="ECO:0000313" key="5">
    <source>
        <dbReference type="EMBL" id="MES0873449.1"/>
    </source>
</evidence>
<evidence type="ECO:0000256" key="1">
    <source>
        <dbReference type="ARBA" id="ARBA00023015"/>
    </source>
</evidence>